<evidence type="ECO:0000256" key="2">
    <source>
        <dbReference type="ARBA" id="ARBA00023015"/>
    </source>
</evidence>
<dbReference type="GO" id="GO:0003700">
    <property type="term" value="F:DNA-binding transcription factor activity"/>
    <property type="evidence" value="ECO:0007669"/>
    <property type="project" value="InterPro"/>
</dbReference>
<sequence length="305" mass="32965">MLNYHQIRAFHAVAREGTMSRAARMLGVSQPTLSEQIKDLEARYQVRLFSREGRGLVLTSLGYELYGLTTKLSDVTDQIQALLGDRATVDLGGALQVVADGPLHAASLLARFRQRFPQPQVSLGVTNAPAALKQILDGVADVGIVADPKVVPGLHFVPIGEDPLVAVMAVDHPLAALEVVPVSALADTVLLLREPGSTTRAVTLALLDKHQTSPRETIQVATREAIREAAAHGLGVSLIFNSETGQDRRVVKRPLSAPGGITGCTEYVVCQEARRRRPILRAFLELAEEYGHQWRQGISPSADKV</sequence>
<dbReference type="FunFam" id="1.10.10.10:FF:000001">
    <property type="entry name" value="LysR family transcriptional regulator"/>
    <property type="match status" value="1"/>
</dbReference>
<dbReference type="Gene3D" id="3.40.190.290">
    <property type="match status" value="1"/>
</dbReference>
<dbReference type="SUPFAM" id="SSF46785">
    <property type="entry name" value="Winged helix' DNA-binding domain"/>
    <property type="match status" value="1"/>
</dbReference>
<dbReference type="AlphaFoldDB" id="A0A255XUT8"/>
<dbReference type="InterPro" id="IPR000847">
    <property type="entry name" value="LysR_HTH_N"/>
</dbReference>
<keyword evidence="3" id="KW-0238">DNA-binding</keyword>
<dbReference type="InterPro" id="IPR005119">
    <property type="entry name" value="LysR_subst-bd"/>
</dbReference>
<dbReference type="PANTHER" id="PTHR30346:SF0">
    <property type="entry name" value="HCA OPERON TRANSCRIPTIONAL ACTIVATOR HCAR"/>
    <property type="match status" value="1"/>
</dbReference>
<dbReference type="InterPro" id="IPR036388">
    <property type="entry name" value="WH-like_DNA-bd_sf"/>
</dbReference>
<dbReference type="GO" id="GO:0003677">
    <property type="term" value="F:DNA binding"/>
    <property type="evidence" value="ECO:0007669"/>
    <property type="project" value="UniProtKB-KW"/>
</dbReference>
<dbReference type="Pfam" id="PF00126">
    <property type="entry name" value="HTH_1"/>
    <property type="match status" value="1"/>
</dbReference>
<dbReference type="EMBL" id="NOXS01000029">
    <property type="protein sequence ID" value="OYQ20124.1"/>
    <property type="molecule type" value="Genomic_DNA"/>
</dbReference>
<dbReference type="Gene3D" id="1.10.10.10">
    <property type="entry name" value="Winged helix-like DNA-binding domain superfamily/Winged helix DNA-binding domain"/>
    <property type="match status" value="1"/>
</dbReference>
<dbReference type="RefSeq" id="WP_094407947.1">
    <property type="nucleotide sequence ID" value="NZ_BMJZ01000001.1"/>
</dbReference>
<dbReference type="SUPFAM" id="SSF53850">
    <property type="entry name" value="Periplasmic binding protein-like II"/>
    <property type="match status" value="1"/>
</dbReference>
<dbReference type="PRINTS" id="PR00039">
    <property type="entry name" value="HTHLYSR"/>
</dbReference>
<evidence type="ECO:0000256" key="1">
    <source>
        <dbReference type="ARBA" id="ARBA00009437"/>
    </source>
</evidence>
<name>A0A255XUT8_9PROT</name>
<evidence type="ECO:0000259" key="5">
    <source>
        <dbReference type="PROSITE" id="PS50931"/>
    </source>
</evidence>
<keyword evidence="2" id="KW-0805">Transcription regulation</keyword>
<dbReference type="Proteomes" id="UP000216361">
    <property type="component" value="Unassembled WGS sequence"/>
</dbReference>
<evidence type="ECO:0000256" key="3">
    <source>
        <dbReference type="ARBA" id="ARBA00023125"/>
    </source>
</evidence>
<dbReference type="CDD" id="cd05466">
    <property type="entry name" value="PBP2_LTTR_substrate"/>
    <property type="match status" value="1"/>
</dbReference>
<dbReference type="PANTHER" id="PTHR30346">
    <property type="entry name" value="TRANSCRIPTIONAL DUAL REGULATOR HCAR-RELATED"/>
    <property type="match status" value="1"/>
</dbReference>
<dbReference type="OrthoDB" id="9808620at2"/>
<keyword evidence="7" id="KW-1185">Reference proteome</keyword>
<dbReference type="InterPro" id="IPR036390">
    <property type="entry name" value="WH_DNA-bd_sf"/>
</dbReference>
<feature type="domain" description="HTH lysR-type" evidence="5">
    <location>
        <begin position="2"/>
        <end position="59"/>
    </location>
</feature>
<comment type="similarity">
    <text evidence="1">Belongs to the LysR transcriptional regulatory family.</text>
</comment>
<protein>
    <recommendedName>
        <fullName evidence="5">HTH lysR-type domain-containing protein</fullName>
    </recommendedName>
</protein>
<organism evidence="6 7">
    <name type="scientific">Elstera cyanobacteriorum</name>
    <dbReference type="NCBI Taxonomy" id="2022747"/>
    <lineage>
        <taxon>Bacteria</taxon>
        <taxon>Pseudomonadati</taxon>
        <taxon>Pseudomonadota</taxon>
        <taxon>Alphaproteobacteria</taxon>
        <taxon>Rhodospirillales</taxon>
        <taxon>Rhodospirillaceae</taxon>
        <taxon>Elstera</taxon>
    </lineage>
</organism>
<dbReference type="GO" id="GO:0032993">
    <property type="term" value="C:protein-DNA complex"/>
    <property type="evidence" value="ECO:0007669"/>
    <property type="project" value="TreeGrafter"/>
</dbReference>
<dbReference type="PROSITE" id="PS50931">
    <property type="entry name" value="HTH_LYSR"/>
    <property type="match status" value="1"/>
</dbReference>
<proteinExistence type="inferred from homology"/>
<gene>
    <name evidence="6" type="ORF">CHR90_05290</name>
</gene>
<comment type="caution">
    <text evidence="6">The sequence shown here is derived from an EMBL/GenBank/DDBJ whole genome shotgun (WGS) entry which is preliminary data.</text>
</comment>
<keyword evidence="4" id="KW-0804">Transcription</keyword>
<dbReference type="Pfam" id="PF03466">
    <property type="entry name" value="LysR_substrate"/>
    <property type="match status" value="1"/>
</dbReference>
<evidence type="ECO:0000313" key="7">
    <source>
        <dbReference type="Proteomes" id="UP000216361"/>
    </source>
</evidence>
<evidence type="ECO:0000256" key="4">
    <source>
        <dbReference type="ARBA" id="ARBA00023163"/>
    </source>
</evidence>
<evidence type="ECO:0000313" key="6">
    <source>
        <dbReference type="EMBL" id="OYQ20124.1"/>
    </source>
</evidence>
<reference evidence="6 7" key="1">
    <citation type="submission" date="2017-07" db="EMBL/GenBank/DDBJ databases">
        <title>Elstera cyanobacteriorum sp. nov., a novel bacterium isolated from cyanobacterial aggregates in a eutrophic lake.</title>
        <authorList>
            <person name="Cai H."/>
        </authorList>
    </citation>
    <scope>NUCLEOTIDE SEQUENCE [LARGE SCALE GENOMIC DNA]</scope>
    <source>
        <strain evidence="6 7">TH019</strain>
    </source>
</reference>
<accession>A0A255XUT8</accession>